<evidence type="ECO:0000313" key="2">
    <source>
        <dbReference type="EMBL" id="EEW93555.1"/>
    </source>
</evidence>
<dbReference type="AlphaFoldDB" id="D0BKF2"/>
<dbReference type="EMBL" id="ACRF02000013">
    <property type="protein sequence ID" value="EEW93555.1"/>
    <property type="molecule type" value="Genomic_DNA"/>
</dbReference>
<dbReference type="CDD" id="cd02440">
    <property type="entry name" value="AdoMet_MTases"/>
    <property type="match status" value="1"/>
</dbReference>
<dbReference type="InterPro" id="IPR029063">
    <property type="entry name" value="SAM-dependent_MTases_sf"/>
</dbReference>
<dbReference type="RefSeq" id="WP_006702711.1">
    <property type="nucleotide sequence ID" value="NZ_KI391971.1"/>
</dbReference>
<comment type="caution">
    <text evidence="2">The sequence shown here is derived from an EMBL/GenBank/DDBJ whole genome shotgun (WGS) entry which is preliminary data.</text>
</comment>
<dbReference type="Gene3D" id="3.40.50.150">
    <property type="entry name" value="Vaccinia Virus protein VP39"/>
    <property type="match status" value="1"/>
</dbReference>
<dbReference type="Pfam" id="PF08241">
    <property type="entry name" value="Methyltransf_11"/>
    <property type="match status" value="1"/>
</dbReference>
<dbReference type="eggNOG" id="COG2226">
    <property type="taxonomic scope" value="Bacteria"/>
</dbReference>
<organism evidence="2 3">
    <name type="scientific">Granulicatella elegans ATCC 700633</name>
    <dbReference type="NCBI Taxonomy" id="626369"/>
    <lineage>
        <taxon>Bacteria</taxon>
        <taxon>Bacillati</taxon>
        <taxon>Bacillota</taxon>
        <taxon>Bacilli</taxon>
        <taxon>Lactobacillales</taxon>
        <taxon>Carnobacteriaceae</taxon>
        <taxon>Granulicatella</taxon>
    </lineage>
</organism>
<reference evidence="2" key="1">
    <citation type="submission" date="2009-09" db="EMBL/GenBank/DDBJ databases">
        <authorList>
            <consortium name="The Broad Institute Genome Sequencing Platform"/>
            <person name="Ward D."/>
            <person name="Feldgarden M."/>
            <person name="Earl A."/>
            <person name="Young S.K."/>
            <person name="Zeng Q."/>
            <person name="Koehrsen M."/>
            <person name="Alvarado L."/>
            <person name="Berlin A."/>
            <person name="Bochicchio J."/>
            <person name="Borenstein D."/>
            <person name="Chapman S.B."/>
            <person name="Chen Z."/>
            <person name="Engels R."/>
            <person name="Freedman E."/>
            <person name="Gellesch M."/>
            <person name="Goldberg J."/>
            <person name="Griggs A."/>
            <person name="Gujja S."/>
            <person name="Heilman E."/>
            <person name="Heiman D."/>
            <person name="Hepburn T."/>
            <person name="Howarth C."/>
            <person name="Jen D."/>
            <person name="Larson L."/>
            <person name="Lewis B."/>
            <person name="Mehta T."/>
            <person name="Park D."/>
            <person name="Pearson M."/>
            <person name="Roberts A."/>
            <person name="Saif S."/>
            <person name="Shea T."/>
            <person name="Shenoy N."/>
            <person name="Sisk P."/>
            <person name="Stolte C."/>
            <person name="Sykes S."/>
            <person name="Thomson T."/>
            <person name="Walk T."/>
            <person name="White J."/>
            <person name="Yandava C."/>
            <person name="Sibley C.D."/>
            <person name="Field T.R."/>
            <person name="Grinwis M."/>
            <person name="Eshaghurshan C.S."/>
            <person name="Surette M.G."/>
            <person name="Haas B."/>
            <person name="Nusbaum C."/>
            <person name="Birren B."/>
        </authorList>
    </citation>
    <scope>NUCLEOTIDE SEQUENCE [LARGE SCALE GENOMIC DNA]</scope>
    <source>
        <strain evidence="2">ATCC 700633</strain>
    </source>
</reference>
<dbReference type="SUPFAM" id="SSF53335">
    <property type="entry name" value="S-adenosyl-L-methionine-dependent methyltransferases"/>
    <property type="match status" value="1"/>
</dbReference>
<proteinExistence type="predicted"/>
<reference evidence="2" key="2">
    <citation type="submission" date="2011-10" db="EMBL/GenBank/DDBJ databases">
        <title>The Genome Sequence of Granulicatella elegans ATCC 700633.</title>
        <authorList>
            <consortium name="The Broad Institute Genome Sequencing Platform"/>
            <consortium name="The Broad Institute Genome Sequencing Center for Infectious Disease"/>
            <person name="Earl A."/>
            <person name="Ward D."/>
            <person name="Feldgarden M."/>
            <person name="Gevers D."/>
            <person name="Sibley C.D."/>
            <person name="Field T.R."/>
            <person name="Grinwis M."/>
            <person name="Eshaghurshan C.S."/>
            <person name="Surette M.G."/>
            <person name="Young S.K."/>
            <person name="Zeng Q."/>
            <person name="Gargeya S."/>
            <person name="Fitzgerald M."/>
            <person name="Haas B."/>
            <person name="Abouelleil A."/>
            <person name="Alvarado L."/>
            <person name="Arachchi H.M."/>
            <person name="Berlin A."/>
            <person name="Brown A."/>
            <person name="Chapman S.B."/>
            <person name="Chen Z."/>
            <person name="Dunbar C."/>
            <person name="Freedman E."/>
            <person name="Gearin G."/>
            <person name="Goldberg J."/>
            <person name="Griggs A."/>
            <person name="Gujja S."/>
            <person name="Heiman D."/>
            <person name="Howarth C."/>
            <person name="Larson L."/>
            <person name="Lui A."/>
            <person name="MacDonald P.J.P."/>
            <person name="Montmayeur A."/>
            <person name="Murphy C."/>
            <person name="Neiman D."/>
            <person name="Pearson M."/>
            <person name="Priest M."/>
            <person name="Roberts A."/>
            <person name="Saif S."/>
            <person name="Shea T."/>
            <person name="Shenoy N."/>
            <person name="Sisk P."/>
            <person name="Stolte C."/>
            <person name="Sykes S."/>
            <person name="Wortman J."/>
            <person name="Nusbaum C."/>
            <person name="Birren B."/>
        </authorList>
    </citation>
    <scope>NUCLEOTIDE SEQUENCE [LARGE SCALE GENOMIC DNA]</scope>
    <source>
        <strain evidence="2">ATCC 700633</strain>
    </source>
</reference>
<accession>D0BKF2</accession>
<evidence type="ECO:0000313" key="3">
    <source>
        <dbReference type="Proteomes" id="UP000002939"/>
    </source>
</evidence>
<dbReference type="InterPro" id="IPR013216">
    <property type="entry name" value="Methyltransf_11"/>
</dbReference>
<dbReference type="STRING" id="626369.HMPREF0446_00437"/>
<dbReference type="Proteomes" id="UP000002939">
    <property type="component" value="Unassembled WGS sequence"/>
</dbReference>
<protein>
    <recommendedName>
        <fullName evidence="1">Methyltransferase type 11 domain-containing protein</fullName>
    </recommendedName>
</protein>
<keyword evidence="3" id="KW-1185">Reference proteome</keyword>
<sequence>MNLLEEIQHYWNHRYSGYSKVNQKELEGIQRERWKKQFERLLPANKNLKVLDIGTGPGFFTIILEELGYTNIMGIDVSEKMLEVAKENIQKYGKKDSSIELIQMDAQKLEFKPESFDIIVSRNLTWNLEKPQQAYSEWLRVLKPNGALFIFDANWYAFLQNESLEKEFEAKRKKAIEEKLEDYWQGEGVDEEKMDWIVQQLPLTYQLRPQWDTEYFSAQEGIVVETEENFGDLVWDYEELLNYGATPMFCIKVVKGDA</sequence>
<dbReference type="HOGENOM" id="CLU_037990_4_0_9"/>
<dbReference type="PANTHER" id="PTHR43591:SF24">
    <property type="entry name" value="2-METHOXY-6-POLYPRENYL-1,4-BENZOQUINOL METHYLASE, MITOCHONDRIAL"/>
    <property type="match status" value="1"/>
</dbReference>
<evidence type="ECO:0000259" key="1">
    <source>
        <dbReference type="Pfam" id="PF08241"/>
    </source>
</evidence>
<dbReference type="GO" id="GO:0008757">
    <property type="term" value="F:S-adenosylmethionine-dependent methyltransferase activity"/>
    <property type="evidence" value="ECO:0007669"/>
    <property type="project" value="InterPro"/>
</dbReference>
<name>D0BKF2_9LACT</name>
<dbReference type="PANTHER" id="PTHR43591">
    <property type="entry name" value="METHYLTRANSFERASE"/>
    <property type="match status" value="1"/>
</dbReference>
<gene>
    <name evidence="2" type="ORF">HMPREF0446_00437</name>
</gene>
<feature type="domain" description="Methyltransferase type 11" evidence="1">
    <location>
        <begin position="51"/>
        <end position="150"/>
    </location>
</feature>